<evidence type="ECO:0000256" key="6">
    <source>
        <dbReference type="ARBA" id="ARBA00022840"/>
    </source>
</evidence>
<dbReference type="GeneID" id="97421891"/>
<sequence length="603" mass="64663">MTPPAAAPGAAEKFWPTARRLLGRLRPFRRFMFGAVAATCAFAGLNVAAPKYLGDATDVVVEGVFQGALDHGRLGFLLAGVSLMYVLASLFNWIQGALTARSVQGLMYGLRAALEDKLHRLPSAYFRERSRGDVLSRATNDIDNIAQAMNQLLTQLIMSVLMLCGSLAMMLWISPLLAAIAIATVPLSTLITVLVARRSQAHFAGQWTETGELNAHVEEFVSGHEVIKAFGHQAQAAETFGRSNDRLARAATKAQYSAGMVQPLMVLISNLNYIAVAVVGALQVIAGAMTIGGIQAFIQFSRLFTQPVGQIGGMLNLIQSCVASAARVFALLDTEEDPPEPAEAKAVPPGGRIEFNDVTFGYPESAPAVHNLSFSVEPGQTVAIVGHTGAGKTTVVNLLMRFYEPGSGRITMGGTDIAAMSRDRLREQFGVVLQDAWVFAGTIRENIAYGRPGATESCITAAAEASYVDRFVRALPCGYDTVLENGGEPLSQGQRQLLTIARAQLAGRAVLILDEATSSVDSRTELLIRQAMQRLRQGRTSFVIAHRLSTIRNADLILVMDHGRIVEQGTHHSLLAANSYYARLHNAQFSAGTGRTGALEAGI</sequence>
<keyword evidence="7 12" id="KW-1133">Transmembrane helix</keyword>
<reference evidence="15" key="1">
    <citation type="submission" date="2023-07" db="EMBL/GenBank/DDBJ databases">
        <title>Sorghum-associated microbial communities from plants grown in Nebraska, USA.</title>
        <authorList>
            <person name="Schachtman D."/>
        </authorList>
    </citation>
    <scope>NUCLEOTIDE SEQUENCE</scope>
    <source>
        <strain evidence="15">BE261</strain>
    </source>
</reference>
<dbReference type="GO" id="GO:0140359">
    <property type="term" value="F:ABC-type transporter activity"/>
    <property type="evidence" value="ECO:0007669"/>
    <property type="project" value="InterPro"/>
</dbReference>
<comment type="subcellular location">
    <subcellularLocation>
        <location evidence="1">Cell membrane</location>
        <topology evidence="1">Multi-pass membrane protein</topology>
    </subcellularLocation>
</comment>
<dbReference type="InterPro" id="IPR036640">
    <property type="entry name" value="ABC1_TM_sf"/>
</dbReference>
<evidence type="ECO:0000256" key="7">
    <source>
        <dbReference type="ARBA" id="ARBA00022989"/>
    </source>
</evidence>
<dbReference type="Gene3D" id="1.20.1560.10">
    <property type="entry name" value="ABC transporter type 1, transmembrane domain"/>
    <property type="match status" value="1"/>
</dbReference>
<dbReference type="SUPFAM" id="SSF52540">
    <property type="entry name" value="P-loop containing nucleoside triphosphate hydrolases"/>
    <property type="match status" value="1"/>
</dbReference>
<keyword evidence="4 12" id="KW-0812">Transmembrane</keyword>
<keyword evidence="6 15" id="KW-0067">ATP-binding</keyword>
<dbReference type="Pfam" id="PF00005">
    <property type="entry name" value="ABC_tran"/>
    <property type="match status" value="1"/>
</dbReference>
<dbReference type="PROSITE" id="PS50929">
    <property type="entry name" value="ABC_TM1F"/>
    <property type="match status" value="1"/>
</dbReference>
<dbReference type="InterPro" id="IPR039421">
    <property type="entry name" value="Type_1_exporter"/>
</dbReference>
<feature type="domain" description="ABC transporter" evidence="13">
    <location>
        <begin position="353"/>
        <end position="587"/>
    </location>
</feature>
<gene>
    <name evidence="15" type="ORF">J2X12_001509</name>
</gene>
<evidence type="ECO:0000256" key="5">
    <source>
        <dbReference type="ARBA" id="ARBA00022741"/>
    </source>
</evidence>
<feature type="domain" description="ABC transmembrane type-1" evidence="14">
    <location>
        <begin position="33"/>
        <end position="320"/>
    </location>
</feature>
<feature type="transmembrane region" description="Helical" evidence="12">
    <location>
        <begin position="31"/>
        <end position="54"/>
    </location>
</feature>
<dbReference type="InterPro" id="IPR003439">
    <property type="entry name" value="ABC_transporter-like_ATP-bd"/>
</dbReference>
<evidence type="ECO:0000256" key="10">
    <source>
        <dbReference type="ARBA" id="ARBA00061644"/>
    </source>
</evidence>
<feature type="transmembrane region" description="Helical" evidence="12">
    <location>
        <begin position="273"/>
        <end position="298"/>
    </location>
</feature>
<dbReference type="AlphaFoldDB" id="A0AAW8NB40"/>
<dbReference type="EMBL" id="JAVDWN010000004">
    <property type="protein sequence ID" value="MDR7163495.1"/>
    <property type="molecule type" value="Genomic_DNA"/>
</dbReference>
<keyword evidence="3" id="KW-1003">Cell membrane</keyword>
<protein>
    <recommendedName>
        <fullName evidence="11">Fatty acid ABC transporter ATP-binding/permease protein</fullName>
    </recommendedName>
</protein>
<dbReference type="PANTHER" id="PTHR24221:SF499">
    <property type="entry name" value="FATTY ACID ABC TRANSPORTER ATP-BINDING_PERMEASE PROTEIN"/>
    <property type="match status" value="1"/>
</dbReference>
<evidence type="ECO:0000256" key="2">
    <source>
        <dbReference type="ARBA" id="ARBA00022448"/>
    </source>
</evidence>
<dbReference type="SMART" id="SM00382">
    <property type="entry name" value="AAA"/>
    <property type="match status" value="1"/>
</dbReference>
<evidence type="ECO:0000259" key="14">
    <source>
        <dbReference type="PROSITE" id="PS50929"/>
    </source>
</evidence>
<dbReference type="SUPFAM" id="SSF90123">
    <property type="entry name" value="ABC transporter transmembrane region"/>
    <property type="match status" value="1"/>
</dbReference>
<dbReference type="FunFam" id="1.20.1560.10:FF:000011">
    <property type="entry name" value="Multidrug ABC transporter ATP-binding protein"/>
    <property type="match status" value="1"/>
</dbReference>
<accession>A0AAW8NB40</accession>
<dbReference type="GO" id="GO:0016887">
    <property type="term" value="F:ATP hydrolysis activity"/>
    <property type="evidence" value="ECO:0007669"/>
    <property type="project" value="InterPro"/>
</dbReference>
<dbReference type="CDD" id="cd03254">
    <property type="entry name" value="ABCC_Glucan_exporter_like"/>
    <property type="match status" value="1"/>
</dbReference>
<organism evidence="15 16">
    <name type="scientific">Pseudarthrobacter oxydans</name>
    <name type="common">Arthrobacter oxydans</name>
    <dbReference type="NCBI Taxonomy" id="1671"/>
    <lineage>
        <taxon>Bacteria</taxon>
        <taxon>Bacillati</taxon>
        <taxon>Actinomycetota</taxon>
        <taxon>Actinomycetes</taxon>
        <taxon>Micrococcales</taxon>
        <taxon>Micrococcaceae</taxon>
        <taxon>Pseudarthrobacter</taxon>
    </lineage>
</organism>
<keyword evidence="8 12" id="KW-0472">Membrane</keyword>
<evidence type="ECO:0000256" key="9">
    <source>
        <dbReference type="ARBA" id="ARBA00055053"/>
    </source>
</evidence>
<dbReference type="GO" id="GO:0005886">
    <property type="term" value="C:plasma membrane"/>
    <property type="evidence" value="ECO:0007669"/>
    <property type="project" value="UniProtKB-SubCell"/>
</dbReference>
<evidence type="ECO:0000256" key="4">
    <source>
        <dbReference type="ARBA" id="ARBA00022692"/>
    </source>
</evidence>
<evidence type="ECO:0000256" key="3">
    <source>
        <dbReference type="ARBA" id="ARBA00022475"/>
    </source>
</evidence>
<comment type="function">
    <text evidence="9">ABC transporter involved in fatty acid import. Transmembrane domains (TMD) form a pore in the membrane and the ATP-binding domain (NBD) is responsible for energy generation.</text>
</comment>
<feature type="transmembrane region" description="Helical" evidence="12">
    <location>
        <begin position="74"/>
        <end position="94"/>
    </location>
</feature>
<dbReference type="InterPro" id="IPR027417">
    <property type="entry name" value="P-loop_NTPase"/>
</dbReference>
<keyword evidence="2" id="KW-0813">Transport</keyword>
<evidence type="ECO:0000256" key="12">
    <source>
        <dbReference type="SAM" id="Phobius"/>
    </source>
</evidence>
<evidence type="ECO:0000313" key="15">
    <source>
        <dbReference type="EMBL" id="MDR7163495.1"/>
    </source>
</evidence>
<dbReference type="Pfam" id="PF00664">
    <property type="entry name" value="ABC_membrane"/>
    <property type="match status" value="1"/>
</dbReference>
<evidence type="ECO:0000256" key="1">
    <source>
        <dbReference type="ARBA" id="ARBA00004651"/>
    </source>
</evidence>
<dbReference type="InterPro" id="IPR003593">
    <property type="entry name" value="AAA+_ATPase"/>
</dbReference>
<dbReference type="InterPro" id="IPR011527">
    <property type="entry name" value="ABC1_TM_dom"/>
</dbReference>
<feature type="transmembrane region" description="Helical" evidence="12">
    <location>
        <begin position="152"/>
        <end position="172"/>
    </location>
</feature>
<name>A0AAW8NB40_PSEOX</name>
<dbReference type="GO" id="GO:0005524">
    <property type="term" value="F:ATP binding"/>
    <property type="evidence" value="ECO:0007669"/>
    <property type="project" value="UniProtKB-KW"/>
</dbReference>
<evidence type="ECO:0000256" key="8">
    <source>
        <dbReference type="ARBA" id="ARBA00023136"/>
    </source>
</evidence>
<evidence type="ECO:0000256" key="11">
    <source>
        <dbReference type="ARBA" id="ARBA00071747"/>
    </source>
</evidence>
<evidence type="ECO:0000313" key="16">
    <source>
        <dbReference type="Proteomes" id="UP001262032"/>
    </source>
</evidence>
<keyword evidence="5" id="KW-0547">Nucleotide-binding</keyword>
<dbReference type="Proteomes" id="UP001262032">
    <property type="component" value="Unassembled WGS sequence"/>
</dbReference>
<dbReference type="Gene3D" id="3.40.50.300">
    <property type="entry name" value="P-loop containing nucleotide triphosphate hydrolases"/>
    <property type="match status" value="1"/>
</dbReference>
<proteinExistence type="inferred from homology"/>
<dbReference type="PANTHER" id="PTHR24221">
    <property type="entry name" value="ATP-BINDING CASSETTE SUB-FAMILY B"/>
    <property type="match status" value="1"/>
</dbReference>
<dbReference type="PROSITE" id="PS50893">
    <property type="entry name" value="ABC_TRANSPORTER_2"/>
    <property type="match status" value="1"/>
</dbReference>
<comment type="caution">
    <text evidence="15">The sequence shown here is derived from an EMBL/GenBank/DDBJ whole genome shotgun (WGS) entry which is preliminary data.</text>
</comment>
<dbReference type="CDD" id="cd18547">
    <property type="entry name" value="ABC_6TM_Tm288_like"/>
    <property type="match status" value="1"/>
</dbReference>
<comment type="similarity">
    <text evidence="10">Belongs to the ABC transporter superfamily. Lipid exporter (TC 3.A.1.106) family.</text>
</comment>
<dbReference type="FunFam" id="3.40.50.300:FF:000287">
    <property type="entry name" value="Multidrug ABC transporter ATP-binding protein"/>
    <property type="match status" value="1"/>
</dbReference>
<evidence type="ECO:0000259" key="13">
    <source>
        <dbReference type="PROSITE" id="PS50893"/>
    </source>
</evidence>
<feature type="transmembrane region" description="Helical" evidence="12">
    <location>
        <begin position="178"/>
        <end position="196"/>
    </location>
</feature>
<dbReference type="RefSeq" id="WP_374724841.1">
    <property type="nucleotide sequence ID" value="NZ_JAVDTN010000004.1"/>
</dbReference>